<sequence length="85" mass="9392">MAIFNIRRGKRANLPAAKTDGCIYFCNDDSSLFIDCVDENGDVQRSQINPVKSVDGKIGDVTLNYETWTFTLSDGSTVTKNVVIK</sequence>
<organism evidence="1">
    <name type="scientific">Siphoviridae sp. ctg6c78</name>
    <dbReference type="NCBI Taxonomy" id="2825603"/>
    <lineage>
        <taxon>Viruses</taxon>
        <taxon>Duplodnaviria</taxon>
        <taxon>Heunggongvirae</taxon>
        <taxon>Uroviricota</taxon>
        <taxon>Caudoviricetes</taxon>
    </lineage>
</organism>
<accession>A0A8S5URQ4</accession>
<name>A0A8S5URQ4_9CAUD</name>
<protein>
    <submittedName>
        <fullName evidence="1">Uncharacterized protein</fullName>
    </submittedName>
</protein>
<proteinExistence type="predicted"/>
<evidence type="ECO:0000313" key="1">
    <source>
        <dbReference type="EMBL" id="DAF97054.1"/>
    </source>
</evidence>
<dbReference type="EMBL" id="BK016125">
    <property type="protein sequence ID" value="DAF97054.1"/>
    <property type="molecule type" value="Genomic_DNA"/>
</dbReference>
<reference evidence="1" key="1">
    <citation type="journal article" date="2021" name="Proc. Natl. Acad. Sci. U.S.A.">
        <title>A Catalog of Tens of Thousands of Viruses from Human Metagenomes Reveals Hidden Associations with Chronic Diseases.</title>
        <authorList>
            <person name="Tisza M.J."/>
            <person name="Buck C.B."/>
        </authorList>
    </citation>
    <scope>NUCLEOTIDE SEQUENCE</scope>
    <source>
        <strain evidence="1">Ctg6c78</strain>
    </source>
</reference>